<keyword evidence="3" id="KW-0413">Isomerase</keyword>
<dbReference type="SUPFAM" id="SSF55120">
    <property type="entry name" value="Pseudouridine synthase"/>
    <property type="match status" value="1"/>
</dbReference>
<dbReference type="Gene3D" id="3.30.70.660">
    <property type="entry name" value="Pseudouridine synthase I, catalytic domain, C-terminal subdomain"/>
    <property type="match status" value="1"/>
</dbReference>
<evidence type="ECO:0000256" key="2">
    <source>
        <dbReference type="ARBA" id="ARBA00022694"/>
    </source>
</evidence>
<reference evidence="5" key="1">
    <citation type="submission" date="2020-05" db="EMBL/GenBank/DDBJ databases">
        <authorList>
            <person name="Chiriac C."/>
            <person name="Salcher M."/>
            <person name="Ghai R."/>
            <person name="Kavagutti S V."/>
        </authorList>
    </citation>
    <scope>NUCLEOTIDE SEQUENCE</scope>
</reference>
<dbReference type="Gene3D" id="3.30.70.580">
    <property type="entry name" value="Pseudouridine synthase I, catalytic domain, N-terminal subdomain"/>
    <property type="match status" value="1"/>
</dbReference>
<dbReference type="GO" id="GO:0003723">
    <property type="term" value="F:RNA binding"/>
    <property type="evidence" value="ECO:0007669"/>
    <property type="project" value="InterPro"/>
</dbReference>
<protein>
    <submittedName>
        <fullName evidence="5">Unannotated protein</fullName>
    </submittedName>
</protein>
<dbReference type="InterPro" id="IPR020103">
    <property type="entry name" value="PsdUridine_synth_cat_dom_sf"/>
</dbReference>
<proteinExistence type="inferred from homology"/>
<dbReference type="AlphaFoldDB" id="A0A6J6B9H0"/>
<keyword evidence="2" id="KW-0819">tRNA processing</keyword>
<organism evidence="5">
    <name type="scientific">freshwater metagenome</name>
    <dbReference type="NCBI Taxonomy" id="449393"/>
    <lineage>
        <taxon>unclassified sequences</taxon>
        <taxon>metagenomes</taxon>
        <taxon>ecological metagenomes</taxon>
    </lineage>
</organism>
<evidence type="ECO:0000313" key="5">
    <source>
        <dbReference type="EMBL" id="CAB4535770.1"/>
    </source>
</evidence>
<dbReference type="InterPro" id="IPR020094">
    <property type="entry name" value="TruA/RsuA/RluB/E/F_N"/>
</dbReference>
<name>A0A6J6B9H0_9ZZZZ</name>
<dbReference type="PANTHER" id="PTHR11142">
    <property type="entry name" value="PSEUDOURIDYLATE SYNTHASE"/>
    <property type="match status" value="1"/>
</dbReference>
<evidence type="ECO:0000256" key="1">
    <source>
        <dbReference type="ARBA" id="ARBA00009375"/>
    </source>
</evidence>
<dbReference type="InterPro" id="IPR001406">
    <property type="entry name" value="PsdUridine_synth_TruA"/>
</dbReference>
<dbReference type="PANTHER" id="PTHR11142:SF0">
    <property type="entry name" value="TRNA PSEUDOURIDINE SYNTHASE-LIKE 1"/>
    <property type="match status" value="1"/>
</dbReference>
<dbReference type="GO" id="GO:0031119">
    <property type="term" value="P:tRNA pseudouridine synthesis"/>
    <property type="evidence" value="ECO:0007669"/>
    <property type="project" value="TreeGrafter"/>
</dbReference>
<dbReference type="EMBL" id="CAEZSH010000038">
    <property type="protein sequence ID" value="CAB4535770.1"/>
    <property type="molecule type" value="Genomic_DNA"/>
</dbReference>
<evidence type="ECO:0000256" key="3">
    <source>
        <dbReference type="ARBA" id="ARBA00023235"/>
    </source>
</evidence>
<dbReference type="Pfam" id="PF01416">
    <property type="entry name" value="PseudoU_synth_1"/>
    <property type="match status" value="1"/>
</dbReference>
<accession>A0A6J6B9H0</accession>
<dbReference type="NCBIfam" id="TIGR00071">
    <property type="entry name" value="hisT_truA"/>
    <property type="match status" value="1"/>
</dbReference>
<dbReference type="InterPro" id="IPR020095">
    <property type="entry name" value="PsdUridine_synth_TruA_C"/>
</dbReference>
<feature type="domain" description="Pseudouridine synthase I TruA alpha/beta" evidence="4">
    <location>
        <begin position="163"/>
        <end position="265"/>
    </location>
</feature>
<dbReference type="CDD" id="cd02570">
    <property type="entry name" value="PseudoU_synth_EcTruA"/>
    <property type="match status" value="1"/>
</dbReference>
<dbReference type="HAMAP" id="MF_00171">
    <property type="entry name" value="TruA"/>
    <property type="match status" value="1"/>
</dbReference>
<dbReference type="PIRSF" id="PIRSF001430">
    <property type="entry name" value="tRNA_psdUrid_synth"/>
    <property type="match status" value="1"/>
</dbReference>
<sequence length="286" mass="31915">MSQPVSHKVDGLTRFRVDFAYDGTDYTGWAKQPGLKTVQGDLLAAMTTIFGPTENDFGMRIAGRTDAGVHAANQVAHVDLSDAQLKRLGRNPNVVARLNHMMSEAIRIHEFKPAASGFDARFSAIYRRYRYQISDNFAQKDPQQMRYVLNLTYALDPVAMNEAAQLLLGLNDFASFCKTRAGATTIRDLKRIKVRRNSQNIIEIELKADAFCHNMVRSIVGALIAVGAGKANQADLRRTLERAKRVETYKTVEPKGLTLIEIGYPADSRLGIQAERSRARRTLDEA</sequence>
<dbReference type="InterPro" id="IPR020097">
    <property type="entry name" value="PsdUridine_synth_TruA_a/b_dom"/>
</dbReference>
<comment type="similarity">
    <text evidence="1">Belongs to the tRNA pseudouridine synthase TruA family.</text>
</comment>
<dbReference type="GO" id="GO:0009982">
    <property type="term" value="F:pseudouridine synthase activity"/>
    <property type="evidence" value="ECO:0007669"/>
    <property type="project" value="InterPro"/>
</dbReference>
<gene>
    <name evidence="5" type="ORF">UFOPK1410_00447</name>
</gene>
<evidence type="ECO:0000259" key="4">
    <source>
        <dbReference type="Pfam" id="PF01416"/>
    </source>
</evidence>